<feature type="compositionally biased region" description="Polar residues" evidence="10">
    <location>
        <begin position="61"/>
        <end position="70"/>
    </location>
</feature>
<dbReference type="GO" id="GO:0005524">
    <property type="term" value="F:ATP binding"/>
    <property type="evidence" value="ECO:0007669"/>
    <property type="project" value="UniProtKB-KW"/>
</dbReference>
<keyword evidence="8 11" id="KW-1133">Transmembrane helix</keyword>
<feature type="transmembrane region" description="Helical" evidence="11">
    <location>
        <begin position="685"/>
        <end position="704"/>
    </location>
</feature>
<feature type="domain" description="ABC transporter" evidence="12">
    <location>
        <begin position="853"/>
        <end position="1088"/>
    </location>
</feature>
<keyword evidence="6" id="KW-0547">Nucleotide-binding</keyword>
<dbReference type="Pfam" id="PF12698">
    <property type="entry name" value="ABC2_membrane_3"/>
    <property type="match status" value="1"/>
</dbReference>
<feature type="transmembrane region" description="Helical" evidence="11">
    <location>
        <begin position="716"/>
        <end position="739"/>
    </location>
</feature>
<dbReference type="Proteomes" id="UP000319731">
    <property type="component" value="Unassembled WGS sequence"/>
</dbReference>
<dbReference type="CDD" id="cd03263">
    <property type="entry name" value="ABC_subfamily_A"/>
    <property type="match status" value="1"/>
</dbReference>
<dbReference type="GO" id="GO:0140359">
    <property type="term" value="F:ABC-type transporter activity"/>
    <property type="evidence" value="ECO:0007669"/>
    <property type="project" value="InterPro"/>
</dbReference>
<evidence type="ECO:0000313" key="14">
    <source>
        <dbReference type="Proteomes" id="UP000319731"/>
    </source>
</evidence>
<name>A0A507C1M1_9FUNG</name>
<evidence type="ECO:0000256" key="1">
    <source>
        <dbReference type="ARBA" id="ARBA00004141"/>
    </source>
</evidence>
<dbReference type="InterPro" id="IPR017871">
    <property type="entry name" value="ABC_transporter-like_CS"/>
</dbReference>
<proteinExistence type="inferred from homology"/>
<evidence type="ECO:0000259" key="12">
    <source>
        <dbReference type="PROSITE" id="PS50893"/>
    </source>
</evidence>
<keyword evidence="5" id="KW-0677">Repeat</keyword>
<comment type="caution">
    <text evidence="13">The sequence shown here is derived from an EMBL/GenBank/DDBJ whole genome shotgun (WGS) entry which is preliminary data.</text>
</comment>
<dbReference type="InterPro" id="IPR003593">
    <property type="entry name" value="AAA+_ATPase"/>
</dbReference>
<comment type="similarity">
    <text evidence="2">Belongs to the ABC transporter superfamily. ABCA family.</text>
</comment>
<feature type="transmembrane region" description="Helical" evidence="11">
    <location>
        <begin position="580"/>
        <end position="598"/>
    </location>
</feature>
<dbReference type="InterPro" id="IPR013525">
    <property type="entry name" value="ABC2_TM"/>
</dbReference>
<keyword evidence="9 11" id="KW-0472">Membrane</keyword>
<dbReference type="GO" id="GO:0016887">
    <property type="term" value="F:ATP hydrolysis activity"/>
    <property type="evidence" value="ECO:0007669"/>
    <property type="project" value="InterPro"/>
</dbReference>
<evidence type="ECO:0000256" key="6">
    <source>
        <dbReference type="ARBA" id="ARBA00022741"/>
    </source>
</evidence>
<dbReference type="STRING" id="1806994.A0A507C1M1"/>
<dbReference type="SUPFAM" id="SSF52540">
    <property type="entry name" value="P-loop containing nucleoside triphosphate hydrolases"/>
    <property type="match status" value="1"/>
</dbReference>
<keyword evidence="4 11" id="KW-0812">Transmembrane</keyword>
<evidence type="ECO:0000256" key="3">
    <source>
        <dbReference type="ARBA" id="ARBA00022448"/>
    </source>
</evidence>
<feature type="transmembrane region" description="Helical" evidence="11">
    <location>
        <begin position="656"/>
        <end position="678"/>
    </location>
</feature>
<dbReference type="RefSeq" id="XP_031024544.1">
    <property type="nucleotide sequence ID" value="XM_031169510.1"/>
</dbReference>
<dbReference type="Pfam" id="PF00005">
    <property type="entry name" value="ABC_tran"/>
    <property type="match status" value="1"/>
</dbReference>
<evidence type="ECO:0000256" key="11">
    <source>
        <dbReference type="SAM" id="Phobius"/>
    </source>
</evidence>
<evidence type="ECO:0000256" key="5">
    <source>
        <dbReference type="ARBA" id="ARBA00022737"/>
    </source>
</evidence>
<dbReference type="InterPro" id="IPR026082">
    <property type="entry name" value="ABCA"/>
</dbReference>
<feature type="transmembrane region" description="Helical" evidence="11">
    <location>
        <begin position="751"/>
        <end position="772"/>
    </location>
</feature>
<dbReference type="SMART" id="SM00382">
    <property type="entry name" value="AAA"/>
    <property type="match status" value="1"/>
</dbReference>
<keyword evidence="3" id="KW-0813">Transport</keyword>
<evidence type="ECO:0000313" key="13">
    <source>
        <dbReference type="EMBL" id="TPX33602.1"/>
    </source>
</evidence>
<dbReference type="PROSITE" id="PS00211">
    <property type="entry name" value="ABC_TRANSPORTER_1"/>
    <property type="match status" value="1"/>
</dbReference>
<dbReference type="GeneID" id="42004807"/>
<comment type="subcellular location">
    <subcellularLocation>
        <location evidence="1">Membrane</location>
        <topology evidence="1">Multi-pass membrane protein</topology>
    </subcellularLocation>
</comment>
<evidence type="ECO:0000256" key="7">
    <source>
        <dbReference type="ARBA" id="ARBA00022840"/>
    </source>
</evidence>
<dbReference type="PANTHER" id="PTHR19229:SF36">
    <property type="entry name" value="ATP-BINDING CASSETTE SUB-FAMILY A MEMBER 2"/>
    <property type="match status" value="1"/>
</dbReference>
<evidence type="ECO:0000256" key="9">
    <source>
        <dbReference type="ARBA" id="ARBA00023136"/>
    </source>
</evidence>
<dbReference type="FunFam" id="3.40.50.300:FF:000665">
    <property type="entry name" value="ABC transporter A family member 2"/>
    <property type="match status" value="1"/>
</dbReference>
<evidence type="ECO:0000256" key="2">
    <source>
        <dbReference type="ARBA" id="ARBA00008869"/>
    </source>
</evidence>
<organism evidence="13 14">
    <name type="scientific">Synchytrium microbalum</name>
    <dbReference type="NCBI Taxonomy" id="1806994"/>
    <lineage>
        <taxon>Eukaryota</taxon>
        <taxon>Fungi</taxon>
        <taxon>Fungi incertae sedis</taxon>
        <taxon>Chytridiomycota</taxon>
        <taxon>Chytridiomycota incertae sedis</taxon>
        <taxon>Chytridiomycetes</taxon>
        <taxon>Synchytriales</taxon>
        <taxon>Synchytriaceae</taxon>
        <taxon>Synchytrium</taxon>
    </lineage>
</organism>
<dbReference type="GO" id="GO:0016020">
    <property type="term" value="C:membrane"/>
    <property type="evidence" value="ECO:0007669"/>
    <property type="project" value="UniProtKB-SubCell"/>
</dbReference>
<feature type="transmembrane region" description="Helical" evidence="11">
    <location>
        <begin position="619"/>
        <end position="644"/>
    </location>
</feature>
<feature type="compositionally biased region" description="Polar residues" evidence="10">
    <location>
        <begin position="8"/>
        <end position="19"/>
    </location>
</feature>
<dbReference type="PANTHER" id="PTHR19229">
    <property type="entry name" value="ATP-BINDING CASSETTE TRANSPORTER SUBFAMILY A ABCA"/>
    <property type="match status" value="1"/>
</dbReference>
<dbReference type="InterPro" id="IPR003439">
    <property type="entry name" value="ABC_transporter-like_ATP-bd"/>
</dbReference>
<evidence type="ECO:0000256" key="10">
    <source>
        <dbReference type="SAM" id="MobiDB-lite"/>
    </source>
</evidence>
<keyword evidence="14" id="KW-1185">Reference proteome</keyword>
<evidence type="ECO:0000256" key="8">
    <source>
        <dbReference type="ARBA" id="ARBA00022989"/>
    </source>
</evidence>
<dbReference type="Gene3D" id="3.40.50.300">
    <property type="entry name" value="P-loop containing nucleotide triphosphate hydrolases"/>
    <property type="match status" value="1"/>
</dbReference>
<feature type="region of interest" description="Disordered" evidence="10">
    <location>
        <begin position="1"/>
        <end position="46"/>
    </location>
</feature>
<dbReference type="EMBL" id="QEAO01000019">
    <property type="protein sequence ID" value="TPX33602.1"/>
    <property type="molecule type" value="Genomic_DNA"/>
</dbReference>
<dbReference type="InterPro" id="IPR027417">
    <property type="entry name" value="P-loop_NTPase"/>
</dbReference>
<reference evidence="13 14" key="1">
    <citation type="journal article" date="2019" name="Sci. Rep.">
        <title>Comparative genomics of chytrid fungi reveal insights into the obligate biotrophic and pathogenic lifestyle of Synchytrium endobioticum.</title>
        <authorList>
            <person name="van de Vossenberg B.T.L.H."/>
            <person name="Warris S."/>
            <person name="Nguyen H.D.T."/>
            <person name="van Gent-Pelzer M.P.E."/>
            <person name="Joly D.L."/>
            <person name="van de Geest H.C."/>
            <person name="Bonants P.J.M."/>
            <person name="Smith D.S."/>
            <person name="Levesque C.A."/>
            <person name="van der Lee T.A.J."/>
        </authorList>
    </citation>
    <scope>NUCLEOTIDE SEQUENCE [LARGE SCALE GENOMIC DNA]</scope>
    <source>
        <strain evidence="13 14">JEL517</strain>
    </source>
</reference>
<dbReference type="AlphaFoldDB" id="A0A507C1M1"/>
<dbReference type="GO" id="GO:0005319">
    <property type="term" value="F:lipid transporter activity"/>
    <property type="evidence" value="ECO:0007669"/>
    <property type="project" value="TreeGrafter"/>
</dbReference>
<feature type="transmembrane region" description="Helical" evidence="11">
    <location>
        <begin position="167"/>
        <end position="197"/>
    </location>
</feature>
<feature type="region of interest" description="Disordered" evidence="10">
    <location>
        <begin position="57"/>
        <end position="76"/>
    </location>
</feature>
<gene>
    <name evidence="13" type="ORF">SmJEL517_g03582</name>
</gene>
<evidence type="ECO:0000256" key="4">
    <source>
        <dbReference type="ARBA" id="ARBA00022692"/>
    </source>
</evidence>
<dbReference type="PROSITE" id="PS50893">
    <property type="entry name" value="ABC_TRANSPORTER_2"/>
    <property type="match status" value="1"/>
</dbReference>
<sequence>MADDASGLLNSSSKPNSASRRVYPEQMSTEGQDPFAIGTTMVPETDNNTTRLINSVVPGTEKNNVMSSSDPPGYEEVAPVPLPSSLAPSSQTGYQPALPPIPTSSAPIVTHITYPTLRSFHPEVTQIPIDDDEPPLQASTARNLPHRKSYQLKALFRKTASYQRRQCFTNCCCITACPVLMVAISSILGAVLTALIAKTASYSELLYCSNVTALDAYNLPIALTSSDLSSLPNITGKGSIPGATLDTIFATNYFRYAGALSLNGPPGASSYNIKRVCTNWFGESYPFSTIYEKDPGLSGNIAGKDSMFTAEPLGGWFNFLNTTFSNATLASRYAGQIQFFTKYQSRPWYMYTFSDSVSATGLLGTAGQQPVVPFSQAGSVSAAAYKYANQSNGLLDTMETRYALNISTTVVGDVATYVPAGFVPVPVWVPVTGNTSTALDSVLATALNNVIQLLAGVDKSVLLSNSSNALLTQFYSAVSSLTQAMPYGGVFFETLDTTNRKFAHTLQVGTDERLASSSGYPDPGWRQTMLQARLGQAYMRFSGGVNGVLGSATITQGLRAFPQLATTGVSLPIAGLIGRILYPFGISFLLPIFVITLVKEKEDRILMMMKMNGLKSYTYYLTHYIHFYVLYIVSTAFFLIAGRLGRLDLFTRTSPGVLVFLFFTWGHVQVALAFFFGALFSRSQIALVVVFLIVLCGVIISLVTDSLFDGTTAPPAYFIWPPFAFFRCLSLMNTAAYTSTLQPYKTITGELSSAVGFMWAEIPIFLLLALYLQAVFPSQFGTRKPWHFIFTEPIDWFYRKKRMEANNGIDPKSEHAMALAITVAPEEVAHEDDDVRAERARVVEKRYPRESPLVMSHMRKVYGGRGGLGPKLAVKDVTLAVEEGVVFGLLGPNGAGKTTLISILTGLYESSAGVARLAGFDIKTETAQVYQHIGICPQFDILFMDLTVRENLLFYARLKGIHSRDESSVVERAMEQVALDTKPGAFAKNLSGGERRRLSIAISLVGDPTVIFLDEPTTGLDPEVRRMIWTIINKAKVGKTIILTTHSMEEAEVLSQRIAIMAKGTLRCLGSPLRLKQLYGSGFKLYFIAQEKDMRRASAFVESLLPSGWKRLDAFSTTVSYEFNPPRGHLASLFSEMERNKTLYGVEDYGISMTSLDEVFLRLISESDAGAD</sequence>
<protein>
    <recommendedName>
        <fullName evidence="12">ABC transporter domain-containing protein</fullName>
    </recommendedName>
</protein>
<dbReference type="OrthoDB" id="8061355at2759"/>
<keyword evidence="7" id="KW-0067">ATP-binding</keyword>
<accession>A0A507C1M1</accession>